<name>A0A927FFA4_9BURK</name>
<proteinExistence type="predicted"/>
<reference evidence="3 4" key="1">
    <citation type="submission" date="2020-09" db="EMBL/GenBank/DDBJ databases">
        <title>Genome seq and assembly of Limnohabitants sp.</title>
        <authorList>
            <person name="Chhetri G."/>
        </authorList>
    </citation>
    <scope>NUCLEOTIDE SEQUENCE [LARGE SCALE GENOMIC DNA]</scope>
    <source>
        <strain evidence="3 4">JUR4</strain>
    </source>
</reference>
<dbReference type="RefSeq" id="WP_191818060.1">
    <property type="nucleotide sequence ID" value="NZ_JACYFT010000001.1"/>
</dbReference>
<dbReference type="GO" id="GO:0000976">
    <property type="term" value="F:transcription cis-regulatory region binding"/>
    <property type="evidence" value="ECO:0007669"/>
    <property type="project" value="TreeGrafter"/>
</dbReference>
<dbReference type="InterPro" id="IPR018060">
    <property type="entry name" value="HTH_AraC"/>
</dbReference>
<accession>A0A927FFA4</accession>
<sequence length="331" mass="36601">MTAFLRAATLTNFEQVARECGLDAHALVDEVGLSPRCLNEPDLRLPATSVGELLELAARRANEPGFGLRMAASRRLSNLGPLGLLLRDQPTLRHALETSVTYMHTHAEAFSVSLVESGDLVIIREELLLEGGGPTPQAIEMGMCSLFRMLQIFLGERWEPRLVAFRHPAPANTQVHRRMFGSHIAFGQEFNDIVCNAKDLAAPNLGADPVMAQYSQRLLEREMGVNAKMSERVRRLIVLLLPRGHCKVEVVAQHLGVDRRTIANHLAAEGTTFKTLVNSMRSELLVSYRQNGSKNLSEVALLLGFSELSAFSRWHKNLFNATASEGQKSLT</sequence>
<dbReference type="SMART" id="SM00342">
    <property type="entry name" value="HTH_ARAC"/>
    <property type="match status" value="1"/>
</dbReference>
<comment type="caution">
    <text evidence="3">The sequence shown here is derived from an EMBL/GenBank/DDBJ whole genome shotgun (WGS) entry which is preliminary data.</text>
</comment>
<feature type="domain" description="HTH araC/xylS-type" evidence="2">
    <location>
        <begin position="231"/>
        <end position="329"/>
    </location>
</feature>
<dbReference type="PROSITE" id="PS01124">
    <property type="entry name" value="HTH_ARAC_FAMILY_2"/>
    <property type="match status" value="1"/>
</dbReference>
<dbReference type="AlphaFoldDB" id="A0A927FFA4"/>
<dbReference type="PANTHER" id="PTHR47894:SF4">
    <property type="entry name" value="HTH-TYPE TRANSCRIPTIONAL REGULATOR GADX"/>
    <property type="match status" value="1"/>
</dbReference>
<keyword evidence="1" id="KW-0238">DNA-binding</keyword>
<evidence type="ECO:0000313" key="3">
    <source>
        <dbReference type="EMBL" id="MBD8049601.1"/>
    </source>
</evidence>
<dbReference type="EMBL" id="JACYFT010000001">
    <property type="protein sequence ID" value="MBD8049601.1"/>
    <property type="molecule type" value="Genomic_DNA"/>
</dbReference>
<dbReference type="Proteomes" id="UP000647424">
    <property type="component" value="Unassembled WGS sequence"/>
</dbReference>
<dbReference type="GO" id="GO:0003700">
    <property type="term" value="F:DNA-binding transcription factor activity"/>
    <property type="evidence" value="ECO:0007669"/>
    <property type="project" value="InterPro"/>
</dbReference>
<evidence type="ECO:0000256" key="1">
    <source>
        <dbReference type="ARBA" id="ARBA00023125"/>
    </source>
</evidence>
<dbReference type="InterPro" id="IPR032687">
    <property type="entry name" value="AraC-type_N"/>
</dbReference>
<dbReference type="PANTHER" id="PTHR47894">
    <property type="entry name" value="HTH-TYPE TRANSCRIPTIONAL REGULATOR GADX"/>
    <property type="match status" value="1"/>
</dbReference>
<dbReference type="Gene3D" id="1.10.10.60">
    <property type="entry name" value="Homeodomain-like"/>
    <property type="match status" value="1"/>
</dbReference>
<gene>
    <name evidence="3" type="ORF">IC609_03520</name>
</gene>
<evidence type="ECO:0000313" key="4">
    <source>
        <dbReference type="Proteomes" id="UP000647424"/>
    </source>
</evidence>
<organism evidence="3 4">
    <name type="scientific">Limnohabitans radicicola</name>
    <dbReference type="NCBI Taxonomy" id="2771427"/>
    <lineage>
        <taxon>Bacteria</taxon>
        <taxon>Pseudomonadati</taxon>
        <taxon>Pseudomonadota</taxon>
        <taxon>Betaproteobacteria</taxon>
        <taxon>Burkholderiales</taxon>
        <taxon>Comamonadaceae</taxon>
        <taxon>Limnohabitans</taxon>
    </lineage>
</organism>
<dbReference type="Pfam" id="PF12625">
    <property type="entry name" value="Arabinose_bd"/>
    <property type="match status" value="1"/>
</dbReference>
<dbReference type="GO" id="GO:0005829">
    <property type="term" value="C:cytosol"/>
    <property type="evidence" value="ECO:0007669"/>
    <property type="project" value="TreeGrafter"/>
</dbReference>
<dbReference type="Pfam" id="PF12833">
    <property type="entry name" value="HTH_18"/>
    <property type="match status" value="1"/>
</dbReference>
<protein>
    <submittedName>
        <fullName evidence="3">AraC family transcriptional regulator ligand-binding domain-containing protein</fullName>
    </submittedName>
</protein>
<evidence type="ECO:0000259" key="2">
    <source>
        <dbReference type="PROSITE" id="PS01124"/>
    </source>
</evidence>
<keyword evidence="4" id="KW-1185">Reference proteome</keyword>